<keyword evidence="4" id="KW-0614">Plasmid</keyword>
<sequence>MSIPSKSVKITPAIMIGGSGTRLWPLSRSNMPKQFLQLVDDRSLFQNTLARVNDAMFSAPWLLTSRAFIDMVNAQARQMEQEFAGIVLEPLQRGTAAALAAVAIAASEGDADALVLAMPADHVIDDPALFLEAVRKAVPLAESSKIVTFGIVPTEPETGFGYIRPGEPHVVDGEEIGALVNQPGGFLEKPDLEQAKQFVEMGYLWNAGIFLFRASALVEELKRHAPAVYEAVAASIAGGTSRDLGSHMLLMPAEEHFARCPLEMPIDTAVLEKSANVAVVPCDDIGWADIGSLSALWDISDKDENGNVLRGDILVSQSRNCLVHARSGRRVVLSHIEDIMVIDSEDAVVVLPKAQAQRVKEIVNSLKKMDAPEVSFTRSALKSWGAVKIDRSYGDSQVCAVSLQGKNSVTYMVSGAERETWLLHGDQRAEYGVDGHFTAFVSGNPVSFNRGQVVTIRTATGLSEFTYVRKDPDLNWKIDDWFPQVAEVEAPKVRLG</sequence>
<dbReference type="InterPro" id="IPR051161">
    <property type="entry name" value="Mannose-6P_isomerase_type2"/>
</dbReference>
<protein>
    <submittedName>
        <fullName evidence="4">Bifunctional mannose-1-phosphate guanylyltransferase/mannose-6-phosphate isomerase protein</fullName>
        <ecNumber evidence="4">2.7.7.13</ecNumber>
        <ecNumber evidence="4">5.3.1.8</ecNumber>
    </submittedName>
</protein>
<comment type="similarity">
    <text evidence="1">Belongs to the mannose-6-phosphate isomerase type 2 family.</text>
</comment>
<proteinExistence type="inferred from homology"/>
<dbReference type="Gene3D" id="3.90.550.10">
    <property type="entry name" value="Spore Coat Polysaccharide Biosynthesis Protein SpsA, Chain A"/>
    <property type="match status" value="1"/>
</dbReference>
<keyword evidence="4" id="KW-0808">Transferase</keyword>
<evidence type="ECO:0000313" key="5">
    <source>
        <dbReference type="Proteomes" id="UP000185109"/>
    </source>
</evidence>
<evidence type="ECO:0000313" key="4">
    <source>
        <dbReference type="EMBL" id="APO79614.1"/>
    </source>
</evidence>
<organism evidence="4 5">
    <name type="scientific">Rhizobium etli 8C-3</name>
    <dbReference type="NCBI Taxonomy" id="538025"/>
    <lineage>
        <taxon>Bacteria</taxon>
        <taxon>Pseudomonadati</taxon>
        <taxon>Pseudomonadota</taxon>
        <taxon>Alphaproteobacteria</taxon>
        <taxon>Hyphomicrobiales</taxon>
        <taxon>Rhizobiaceae</taxon>
        <taxon>Rhizobium/Agrobacterium group</taxon>
        <taxon>Rhizobium</taxon>
    </lineage>
</organism>
<gene>
    <name evidence="4" type="ORF">AM571_PC01884</name>
</gene>
<geneLocation type="plasmid" evidence="5">
    <name>prsp8c3c</name>
</geneLocation>
<dbReference type="Pfam" id="PF00483">
    <property type="entry name" value="NTP_transferase"/>
    <property type="match status" value="1"/>
</dbReference>
<dbReference type="GO" id="GO:0004476">
    <property type="term" value="F:mannose-6-phosphate isomerase activity"/>
    <property type="evidence" value="ECO:0007669"/>
    <property type="project" value="UniProtKB-EC"/>
</dbReference>
<dbReference type="InterPro" id="IPR006375">
    <property type="entry name" value="Man1P_GuaTrfase/Man6P_Isoase"/>
</dbReference>
<dbReference type="PANTHER" id="PTHR46390:SF1">
    <property type="entry name" value="MANNOSE-1-PHOSPHATE GUANYLYLTRANSFERASE"/>
    <property type="match status" value="1"/>
</dbReference>
<evidence type="ECO:0000256" key="1">
    <source>
        <dbReference type="RuleBase" id="RU004190"/>
    </source>
</evidence>
<keyword evidence="4" id="KW-0548">Nucleotidyltransferase</keyword>
<dbReference type="InterPro" id="IPR054566">
    <property type="entry name" value="ManC/GMP-like_b-helix"/>
</dbReference>
<dbReference type="GO" id="GO:0000271">
    <property type="term" value="P:polysaccharide biosynthetic process"/>
    <property type="evidence" value="ECO:0007669"/>
    <property type="project" value="InterPro"/>
</dbReference>
<dbReference type="AlphaFoldDB" id="A0A1L5PHE5"/>
<evidence type="ECO:0000259" key="3">
    <source>
        <dbReference type="Pfam" id="PF22640"/>
    </source>
</evidence>
<dbReference type="GO" id="GO:0004475">
    <property type="term" value="F:mannose-1-phosphate guanylyltransferase (GTP) activity"/>
    <property type="evidence" value="ECO:0007669"/>
    <property type="project" value="UniProtKB-EC"/>
</dbReference>
<dbReference type="Proteomes" id="UP000185109">
    <property type="component" value="Plasmid pRsp8C3c"/>
</dbReference>
<feature type="domain" description="MannoseP isomerase/GMP-like beta-helix" evidence="3">
    <location>
        <begin position="317"/>
        <end position="366"/>
    </location>
</feature>
<dbReference type="CDD" id="cd02509">
    <property type="entry name" value="GDP-M1P_Guanylyltransferase"/>
    <property type="match status" value="1"/>
</dbReference>
<dbReference type="PANTHER" id="PTHR46390">
    <property type="entry name" value="MANNOSE-1-PHOSPHATE GUANYLYLTRANSFERASE"/>
    <property type="match status" value="1"/>
</dbReference>
<feature type="domain" description="Nucleotidyl transferase" evidence="2">
    <location>
        <begin position="13"/>
        <end position="305"/>
    </location>
</feature>
<reference evidence="4 5" key="1">
    <citation type="submission" date="2016-09" db="EMBL/GenBank/DDBJ databases">
        <title>The complete genome sequences of Rhizobium gallicum, symbiovars gallicum and phaseoli, symbionts associated to common bean (Phaseolus vulgaris).</title>
        <authorList>
            <person name="Bustos P."/>
            <person name="Santamaria R.I."/>
            <person name="Perez-Carrascal O.M."/>
            <person name="Juarez S."/>
            <person name="Lozano L."/>
            <person name="Martinez-Flores I."/>
            <person name="Martinez-Romero E."/>
            <person name="Cevallos M."/>
            <person name="Romero D."/>
            <person name="Davila G."/>
            <person name="Gonzalez V."/>
        </authorList>
    </citation>
    <scope>NUCLEOTIDE SEQUENCE [LARGE SCALE GENOMIC DNA]</scope>
    <source>
        <strain evidence="4 5">8C-3</strain>
        <plasmid evidence="5">Plasmid prsp8c3c</plasmid>
    </source>
</reference>
<dbReference type="EMBL" id="CP017244">
    <property type="protein sequence ID" value="APO79614.1"/>
    <property type="molecule type" value="Genomic_DNA"/>
</dbReference>
<dbReference type="GO" id="GO:0009298">
    <property type="term" value="P:GDP-mannose biosynthetic process"/>
    <property type="evidence" value="ECO:0007669"/>
    <property type="project" value="TreeGrafter"/>
</dbReference>
<dbReference type="InterPro" id="IPR029044">
    <property type="entry name" value="Nucleotide-diphossugar_trans"/>
</dbReference>
<accession>A0A1L5PHE5</accession>
<evidence type="ECO:0000259" key="2">
    <source>
        <dbReference type="Pfam" id="PF00483"/>
    </source>
</evidence>
<dbReference type="InterPro" id="IPR005835">
    <property type="entry name" value="NTP_transferase_dom"/>
</dbReference>
<dbReference type="RefSeq" id="WP_074065310.1">
    <property type="nucleotide sequence ID" value="NZ_CP017244.1"/>
</dbReference>
<dbReference type="InterPro" id="IPR049577">
    <property type="entry name" value="GMPP_N"/>
</dbReference>
<dbReference type="EC" id="2.7.7.13" evidence="4"/>
<keyword evidence="4" id="KW-0413">Isomerase</keyword>
<dbReference type="SUPFAM" id="SSF53448">
    <property type="entry name" value="Nucleotide-diphospho-sugar transferases"/>
    <property type="match status" value="1"/>
</dbReference>
<dbReference type="Pfam" id="PF22640">
    <property type="entry name" value="ManC_GMP_beta-helix"/>
    <property type="match status" value="1"/>
</dbReference>
<dbReference type="EC" id="5.3.1.8" evidence="4"/>
<name>A0A1L5PHE5_RHIET</name>
<dbReference type="SUPFAM" id="SSF159283">
    <property type="entry name" value="Guanosine diphospho-D-mannose pyrophosphorylase/mannose-6-phosphate isomerase linker domain"/>
    <property type="match status" value="1"/>
</dbReference>
<dbReference type="NCBIfam" id="TIGR01479">
    <property type="entry name" value="GMP_PMI"/>
    <property type="match status" value="1"/>
</dbReference>